<comment type="subcellular location">
    <subcellularLocation>
        <location evidence="7">Mitochondrion inner membrane</location>
    </subcellularLocation>
    <subcellularLocation>
        <location evidence="1">Mitochondrion membrane</location>
    </subcellularLocation>
</comment>
<evidence type="ECO:0000256" key="4">
    <source>
        <dbReference type="ARBA" id="ARBA00022989"/>
    </source>
</evidence>
<dbReference type="InterPro" id="IPR032675">
    <property type="entry name" value="LRR_dom_sf"/>
</dbReference>
<comment type="subunit">
    <text evidence="7">Component of the mitochondrial contact site and cristae organizing system (MICOS) complex.</text>
</comment>
<dbReference type="InterPro" id="IPR019166">
    <property type="entry name" value="MIC26/MIC27"/>
</dbReference>
<evidence type="ECO:0000256" key="1">
    <source>
        <dbReference type="ARBA" id="ARBA00004325"/>
    </source>
</evidence>
<comment type="function">
    <text evidence="7">Component of the MICOS complex, a large protein complex of the mitochondrial inner membrane that plays crucial roles in the maintenance of crista junctions, inner membrane architecture, and formation of contact sites to the outer membrane.</text>
</comment>
<evidence type="ECO:0000256" key="3">
    <source>
        <dbReference type="ARBA" id="ARBA00022692"/>
    </source>
</evidence>
<protein>
    <recommendedName>
        <fullName evidence="7">MICOS complex subunit</fullName>
    </recommendedName>
</protein>
<dbReference type="SUPFAM" id="SSF52047">
    <property type="entry name" value="RNI-like"/>
    <property type="match status" value="1"/>
</dbReference>
<dbReference type="InterPro" id="IPR033182">
    <property type="entry name" value="MIC26/MIC27_animal"/>
</dbReference>
<proteinExistence type="inferred from homology"/>
<keyword evidence="6" id="KW-0472">Membrane</keyword>
<evidence type="ECO:0000313" key="9">
    <source>
        <dbReference type="Proteomes" id="UP000663868"/>
    </source>
</evidence>
<feature type="non-terminal residue" evidence="8">
    <location>
        <position position="1"/>
    </location>
</feature>
<evidence type="ECO:0000256" key="5">
    <source>
        <dbReference type="ARBA" id="ARBA00023128"/>
    </source>
</evidence>
<accession>A0A819L8D5</accession>
<gene>
    <name evidence="8" type="ORF">KXQ929_LOCUS26141</name>
</gene>
<evidence type="ECO:0000313" key="8">
    <source>
        <dbReference type="EMBL" id="CAF3960096.1"/>
    </source>
</evidence>
<dbReference type="Proteomes" id="UP000663868">
    <property type="component" value="Unassembled WGS sequence"/>
</dbReference>
<evidence type="ECO:0000256" key="2">
    <source>
        <dbReference type="ARBA" id="ARBA00010904"/>
    </source>
</evidence>
<reference evidence="8" key="1">
    <citation type="submission" date="2021-02" db="EMBL/GenBank/DDBJ databases">
        <authorList>
            <person name="Nowell W R."/>
        </authorList>
    </citation>
    <scope>NUCLEOTIDE SEQUENCE</scope>
</reference>
<dbReference type="Gene3D" id="3.80.10.10">
    <property type="entry name" value="Ribonuclease Inhibitor"/>
    <property type="match status" value="2"/>
</dbReference>
<evidence type="ECO:0000256" key="7">
    <source>
        <dbReference type="RuleBase" id="RU363021"/>
    </source>
</evidence>
<keyword evidence="4" id="KW-1133">Transmembrane helix</keyword>
<organism evidence="8 9">
    <name type="scientific">Adineta steineri</name>
    <dbReference type="NCBI Taxonomy" id="433720"/>
    <lineage>
        <taxon>Eukaryota</taxon>
        <taxon>Metazoa</taxon>
        <taxon>Spiralia</taxon>
        <taxon>Gnathifera</taxon>
        <taxon>Rotifera</taxon>
        <taxon>Eurotatoria</taxon>
        <taxon>Bdelloidea</taxon>
        <taxon>Adinetida</taxon>
        <taxon>Adinetidae</taxon>
        <taxon>Adineta</taxon>
    </lineage>
</organism>
<dbReference type="Pfam" id="PF09769">
    <property type="entry name" value="ApoO"/>
    <property type="match status" value="1"/>
</dbReference>
<dbReference type="GO" id="GO:0061617">
    <property type="term" value="C:MICOS complex"/>
    <property type="evidence" value="ECO:0007669"/>
    <property type="project" value="UniProtKB-UniRule"/>
</dbReference>
<comment type="caution">
    <text evidence="8">The sequence shown here is derived from an EMBL/GenBank/DDBJ whole genome shotgun (WGS) entry which is preliminary data.</text>
</comment>
<keyword evidence="7" id="KW-0999">Mitochondrion inner membrane</keyword>
<name>A0A819L8D5_9BILA</name>
<evidence type="ECO:0000256" key="6">
    <source>
        <dbReference type="ARBA" id="ARBA00023136"/>
    </source>
</evidence>
<sequence>EDFPNLLQMECLHTLTIDFKIRTIYSFDYNHMKRHDNALIKIFQLSNLRTLILNNEPLNMDFNFKILPITENLHTLQVHLKTIDNLSDIFICMPKLQRLNLSLKTTFSGDHYISEFNVPRSLTHLSIKVKYGFRDEIERFIQACTMLTYLNIHIERNQSDFNQWLDGNWWQLLIETFLPHLKIFHLRIDLIPLPELTMTKQLLESFQTIFWTDNQNKYRTFTIGLLPSNTLPVNCKQHIESSETLSIDLPHNEVSVLPSECVSNIKTLNLKHNSRTAECYILSDLSEIKPYMNDFSTLVHLKLDSGCTITPFVFNQLLTMAPCLTRLTISSFPSHFYKMLDFQYPQIRWLDLRRVYISSKIRTKFCLAFPNLEHLMNCHVYSEEDLEVLIENLKYLQNITIHNQAHYFDSDNEFDECLMAKTSDNNTTTQNSRIVRVRDLPIYYDLKNDDIYRYVPRVADEQPKTNNTNNTWLYSYISQVRQSVQQTWNDNKELRSRVARGIETGSAHSKATIDYIRDDETFLPKVGVVTIAGLGGLLLGHKGGPIRKTFYSSVAALVALSACYPKQSACIFDQVYIRIKNESNNLFDKTPKNQLSIPVQSTENKDRILHTTKIENEPVVTVKGDYGQGTPTDQHLYTTRGVVNPTLLGAEKKL</sequence>
<keyword evidence="5 7" id="KW-0496">Mitochondrion</keyword>
<keyword evidence="3" id="KW-0812">Transmembrane</keyword>
<comment type="similarity">
    <text evidence="2">Belongs to the apolipoprotein O/MICOS complex subunit Mic27 family.</text>
</comment>
<dbReference type="PANTHER" id="PTHR14564">
    <property type="entry name" value="MICOS COMPLEX SUBUNIT MIC26 / MIC27 FAMILY MEMBER"/>
    <property type="match status" value="1"/>
</dbReference>
<dbReference type="AlphaFoldDB" id="A0A819L8D5"/>
<dbReference type="GO" id="GO:0042407">
    <property type="term" value="P:cristae formation"/>
    <property type="evidence" value="ECO:0007669"/>
    <property type="project" value="InterPro"/>
</dbReference>
<dbReference type="EMBL" id="CAJOBB010002339">
    <property type="protein sequence ID" value="CAF3960096.1"/>
    <property type="molecule type" value="Genomic_DNA"/>
</dbReference>